<dbReference type="OrthoDB" id="8450465at2"/>
<sequence>MKQKKPTAHDWLAIRRQCDAGDQSIRAIANAHGLSASYLYSKRSEWRAEQEASGDQSPEQEFAEHRAMVKRLYHATDRQIRHLETRLENGDAAFDEKEARMLGTIARTLDKIMELVPKAPSKKPLAELGSKKPTSRQAHEEVNSDDTGQDQPNLDTLRQELALRLDRLQQGTKSKLSGDVERS</sequence>
<reference evidence="2 3" key="1">
    <citation type="submission" date="2018-01" db="EMBL/GenBank/DDBJ databases">
        <title>The draft genome sequence of Cohaesibacter sp. H1304.</title>
        <authorList>
            <person name="Wang N.-N."/>
            <person name="Du Z.-J."/>
        </authorList>
    </citation>
    <scope>NUCLEOTIDE SEQUENCE [LARGE SCALE GENOMIC DNA]</scope>
    <source>
        <strain evidence="2 3">H1304</strain>
    </source>
</reference>
<evidence type="ECO:0000256" key="1">
    <source>
        <dbReference type="SAM" id="MobiDB-lite"/>
    </source>
</evidence>
<name>A0A2N5XR20_9HYPH</name>
<dbReference type="RefSeq" id="WP_101534256.1">
    <property type="nucleotide sequence ID" value="NZ_PKUQ01000022.1"/>
</dbReference>
<keyword evidence="3" id="KW-1185">Reference proteome</keyword>
<dbReference type="EMBL" id="PKUQ01000022">
    <property type="protein sequence ID" value="PLW76966.1"/>
    <property type="molecule type" value="Genomic_DNA"/>
</dbReference>
<evidence type="ECO:0000313" key="2">
    <source>
        <dbReference type="EMBL" id="PLW76966.1"/>
    </source>
</evidence>
<protein>
    <submittedName>
        <fullName evidence="2">Uncharacterized protein</fullName>
    </submittedName>
</protein>
<gene>
    <name evidence="2" type="ORF">C0081_13050</name>
</gene>
<evidence type="ECO:0000313" key="3">
    <source>
        <dbReference type="Proteomes" id="UP000234881"/>
    </source>
</evidence>
<dbReference type="Proteomes" id="UP000234881">
    <property type="component" value="Unassembled WGS sequence"/>
</dbReference>
<proteinExistence type="predicted"/>
<dbReference type="AlphaFoldDB" id="A0A2N5XR20"/>
<comment type="caution">
    <text evidence="2">The sequence shown here is derived from an EMBL/GenBank/DDBJ whole genome shotgun (WGS) entry which is preliminary data.</text>
</comment>
<feature type="region of interest" description="Disordered" evidence="1">
    <location>
        <begin position="120"/>
        <end position="155"/>
    </location>
</feature>
<accession>A0A2N5XR20</accession>
<organism evidence="2 3">
    <name type="scientific">Cohaesibacter celericrescens</name>
    <dbReference type="NCBI Taxonomy" id="2067669"/>
    <lineage>
        <taxon>Bacteria</taxon>
        <taxon>Pseudomonadati</taxon>
        <taxon>Pseudomonadota</taxon>
        <taxon>Alphaproteobacteria</taxon>
        <taxon>Hyphomicrobiales</taxon>
        <taxon>Cohaesibacteraceae</taxon>
    </lineage>
</organism>